<feature type="region of interest" description="Disordered" evidence="1">
    <location>
        <begin position="1"/>
        <end position="70"/>
    </location>
</feature>
<name>A0A6A6P1P8_9PEZI</name>
<organism evidence="2 3">
    <name type="scientific">Lineolata rhizophorae</name>
    <dbReference type="NCBI Taxonomy" id="578093"/>
    <lineage>
        <taxon>Eukaryota</taxon>
        <taxon>Fungi</taxon>
        <taxon>Dikarya</taxon>
        <taxon>Ascomycota</taxon>
        <taxon>Pezizomycotina</taxon>
        <taxon>Dothideomycetes</taxon>
        <taxon>Dothideomycetes incertae sedis</taxon>
        <taxon>Lineolatales</taxon>
        <taxon>Lineolataceae</taxon>
        <taxon>Lineolata</taxon>
    </lineage>
</organism>
<dbReference type="AlphaFoldDB" id="A0A6A6P1P8"/>
<sequence>MGPSTPGRPQEQAQQTGRPSAPESFATGVRRETEREGWRGGRAALGQNPRPGAPGRPDKAGLPDPAGNEG</sequence>
<evidence type="ECO:0000256" key="1">
    <source>
        <dbReference type="SAM" id="MobiDB-lite"/>
    </source>
</evidence>
<proteinExistence type="predicted"/>
<keyword evidence="3" id="KW-1185">Reference proteome</keyword>
<reference evidence="2" key="1">
    <citation type="journal article" date="2020" name="Stud. Mycol.">
        <title>101 Dothideomycetes genomes: a test case for predicting lifestyles and emergence of pathogens.</title>
        <authorList>
            <person name="Haridas S."/>
            <person name="Albert R."/>
            <person name="Binder M."/>
            <person name="Bloem J."/>
            <person name="Labutti K."/>
            <person name="Salamov A."/>
            <person name="Andreopoulos B."/>
            <person name="Baker S."/>
            <person name="Barry K."/>
            <person name="Bills G."/>
            <person name="Bluhm B."/>
            <person name="Cannon C."/>
            <person name="Castanera R."/>
            <person name="Culley D."/>
            <person name="Daum C."/>
            <person name="Ezra D."/>
            <person name="Gonzalez J."/>
            <person name="Henrissat B."/>
            <person name="Kuo A."/>
            <person name="Liang C."/>
            <person name="Lipzen A."/>
            <person name="Lutzoni F."/>
            <person name="Magnuson J."/>
            <person name="Mondo S."/>
            <person name="Nolan M."/>
            <person name="Ohm R."/>
            <person name="Pangilinan J."/>
            <person name="Park H.-J."/>
            <person name="Ramirez L."/>
            <person name="Alfaro M."/>
            <person name="Sun H."/>
            <person name="Tritt A."/>
            <person name="Yoshinaga Y."/>
            <person name="Zwiers L.-H."/>
            <person name="Turgeon B."/>
            <person name="Goodwin S."/>
            <person name="Spatafora J."/>
            <person name="Crous P."/>
            <person name="Grigoriev I."/>
        </authorList>
    </citation>
    <scope>NUCLEOTIDE SEQUENCE</scope>
    <source>
        <strain evidence="2">ATCC 16933</strain>
    </source>
</reference>
<dbReference type="EMBL" id="MU001680">
    <property type="protein sequence ID" value="KAF2457393.1"/>
    <property type="molecule type" value="Genomic_DNA"/>
</dbReference>
<accession>A0A6A6P1P8</accession>
<feature type="compositionally biased region" description="Basic and acidic residues" evidence="1">
    <location>
        <begin position="29"/>
        <end position="39"/>
    </location>
</feature>
<evidence type="ECO:0000313" key="2">
    <source>
        <dbReference type="EMBL" id="KAF2457393.1"/>
    </source>
</evidence>
<protein>
    <submittedName>
        <fullName evidence="2">Uncharacterized protein</fullName>
    </submittedName>
</protein>
<evidence type="ECO:0000313" key="3">
    <source>
        <dbReference type="Proteomes" id="UP000799766"/>
    </source>
</evidence>
<gene>
    <name evidence="2" type="ORF">BDY21DRAFT_343694</name>
</gene>
<dbReference type="Proteomes" id="UP000799766">
    <property type="component" value="Unassembled WGS sequence"/>
</dbReference>